<keyword evidence="4" id="KW-0966">Cell projection</keyword>
<dbReference type="InterPro" id="IPR050576">
    <property type="entry name" value="Cilia_flagella_integrity"/>
</dbReference>
<reference evidence="7 8" key="1">
    <citation type="submission" date="2016-03" db="EMBL/GenBank/DDBJ databases">
        <title>Whole genome sequencing of Grifola frondosa 9006-11.</title>
        <authorList>
            <person name="Min B."/>
            <person name="Park H."/>
            <person name="Kim J.-G."/>
            <person name="Cho H."/>
            <person name="Oh Y.-L."/>
            <person name="Kong W.-S."/>
            <person name="Choi I.-G."/>
        </authorList>
    </citation>
    <scope>NUCLEOTIDE SEQUENCE [LARGE SCALE GENOMIC DNA]</scope>
    <source>
        <strain evidence="7 8">9006-11</strain>
    </source>
</reference>
<dbReference type="OMA" id="SEESHMF"/>
<evidence type="ECO:0000256" key="5">
    <source>
        <dbReference type="SAM" id="MobiDB-lite"/>
    </source>
</evidence>
<evidence type="ECO:0000256" key="2">
    <source>
        <dbReference type="ARBA" id="ARBA00022614"/>
    </source>
</evidence>
<dbReference type="InterPro" id="IPR032675">
    <property type="entry name" value="LRR_dom_sf"/>
</dbReference>
<dbReference type="SMART" id="SM01052">
    <property type="entry name" value="CAP_GLY"/>
    <property type="match status" value="1"/>
</dbReference>
<dbReference type="InterPro" id="IPR036859">
    <property type="entry name" value="CAP-Gly_dom_sf"/>
</dbReference>
<dbReference type="SUPFAM" id="SSF52058">
    <property type="entry name" value="L domain-like"/>
    <property type="match status" value="1"/>
</dbReference>
<feature type="compositionally biased region" description="Polar residues" evidence="5">
    <location>
        <begin position="438"/>
        <end position="448"/>
    </location>
</feature>
<protein>
    <submittedName>
        <fullName evidence="7">Tubulin-specific chaperone E</fullName>
    </submittedName>
</protein>
<comment type="caution">
    <text evidence="7">The sequence shown here is derived from an EMBL/GenBank/DDBJ whole genome shotgun (WGS) entry which is preliminary data.</text>
</comment>
<dbReference type="STRING" id="5627.A0A1C7LYM3"/>
<dbReference type="EMBL" id="LUGG01000018">
    <property type="protein sequence ID" value="OBZ69257.1"/>
    <property type="molecule type" value="Genomic_DNA"/>
</dbReference>
<feature type="region of interest" description="Disordered" evidence="5">
    <location>
        <begin position="424"/>
        <end position="448"/>
    </location>
</feature>
<evidence type="ECO:0000313" key="7">
    <source>
        <dbReference type="EMBL" id="OBZ69257.1"/>
    </source>
</evidence>
<dbReference type="PROSITE" id="PS50245">
    <property type="entry name" value="CAP_GLY_2"/>
    <property type="match status" value="1"/>
</dbReference>
<evidence type="ECO:0000313" key="8">
    <source>
        <dbReference type="Proteomes" id="UP000092993"/>
    </source>
</evidence>
<comment type="subcellular location">
    <subcellularLocation>
        <location evidence="1">Cell projection</location>
    </subcellularLocation>
</comment>
<organism evidence="7 8">
    <name type="scientific">Grifola frondosa</name>
    <name type="common">Maitake</name>
    <name type="synonym">Polyporus frondosus</name>
    <dbReference type="NCBI Taxonomy" id="5627"/>
    <lineage>
        <taxon>Eukaryota</taxon>
        <taxon>Fungi</taxon>
        <taxon>Dikarya</taxon>
        <taxon>Basidiomycota</taxon>
        <taxon>Agaricomycotina</taxon>
        <taxon>Agaricomycetes</taxon>
        <taxon>Polyporales</taxon>
        <taxon>Grifolaceae</taxon>
        <taxon>Grifola</taxon>
    </lineage>
</organism>
<evidence type="ECO:0000256" key="4">
    <source>
        <dbReference type="ARBA" id="ARBA00023273"/>
    </source>
</evidence>
<keyword evidence="2" id="KW-0433">Leucine-rich repeat</keyword>
<keyword evidence="3" id="KW-0677">Repeat</keyword>
<dbReference type="PANTHER" id="PTHR45973">
    <property type="entry name" value="PROTEIN PHOSPHATASE 1 REGULATORY SUBUNIT SDS22-RELATED"/>
    <property type="match status" value="1"/>
</dbReference>
<evidence type="ECO:0000259" key="6">
    <source>
        <dbReference type="PROSITE" id="PS50245"/>
    </source>
</evidence>
<dbReference type="PROSITE" id="PS00845">
    <property type="entry name" value="CAP_GLY_1"/>
    <property type="match status" value="1"/>
</dbReference>
<dbReference type="Proteomes" id="UP000092993">
    <property type="component" value="Unassembled WGS sequence"/>
</dbReference>
<dbReference type="Gene3D" id="3.80.10.10">
    <property type="entry name" value="Ribonuclease Inhibitor"/>
    <property type="match status" value="2"/>
</dbReference>
<feature type="domain" description="CAP-Gly" evidence="6">
    <location>
        <begin position="28"/>
        <end position="72"/>
    </location>
</feature>
<dbReference type="Pfam" id="PF01302">
    <property type="entry name" value="CAP_GLY"/>
    <property type="match status" value="1"/>
</dbReference>
<dbReference type="Gene3D" id="2.30.30.190">
    <property type="entry name" value="CAP Gly-rich-like domain"/>
    <property type="match status" value="1"/>
</dbReference>
<dbReference type="AlphaFoldDB" id="A0A1C7LYM3"/>
<keyword evidence="8" id="KW-1185">Reference proteome</keyword>
<proteinExistence type="predicted"/>
<dbReference type="SUPFAM" id="SSF74924">
    <property type="entry name" value="Cap-Gly domain"/>
    <property type="match status" value="1"/>
</dbReference>
<name>A0A1C7LYM3_GRIFR</name>
<evidence type="ECO:0000256" key="3">
    <source>
        <dbReference type="ARBA" id="ARBA00022737"/>
    </source>
</evidence>
<gene>
    <name evidence="7" type="primary">TBCE</name>
    <name evidence="7" type="ORF">A0H81_10717</name>
</gene>
<dbReference type="OrthoDB" id="5273213at2759"/>
<evidence type="ECO:0000256" key="1">
    <source>
        <dbReference type="ARBA" id="ARBA00004316"/>
    </source>
</evidence>
<dbReference type="InterPro" id="IPR000938">
    <property type="entry name" value="CAP-Gly_domain"/>
</dbReference>
<sequence>MAKANTELPQVGARLNYSGNLGTIRFVGHVDNTQGIWLGVEWDNPRRGKHDGVKDGRKYFSCIIPNSGSFIRPSPAISYGRSFLTALVAKYVELPHGISERVILGSSGGAIEVEAVGLDKIRGNLCHLERLREVSLDNEGVSSADTPGTIERTCPGIRGLDLSKSLIPSWEVVSHIVSELPNLQRLALNQNRLRPPEPMDFGTLAFLNLTELQLNATMTTWPELRGIISRIPKLQLIESGYNHLRELSSEESASQPQEVNTILKILNLDGNELYSWSGVCASLQPFTALERLIVSSNCIERIDAPVNASTSPLSSLRHATLSFNRLKIWRDIDHIPLWCPALESLTLSGNPLVEDPHLGKNARQFAIAKIPSLLVLDGAAISLKERTDSELFYLSYISKHESSDEAIRNREHLQWKALCEKHGKPDSPLPAGQHRADTLNSRLIGQRL</sequence>
<dbReference type="PANTHER" id="PTHR45973:SF9">
    <property type="entry name" value="LEUCINE-RICH REPEAT-CONTAINING PROTEIN 46"/>
    <property type="match status" value="1"/>
</dbReference>
<accession>A0A1C7LYM3</accession>